<evidence type="ECO:0000256" key="1">
    <source>
        <dbReference type="ARBA" id="ARBA00004742"/>
    </source>
</evidence>
<keyword evidence="4 10" id="KW-0312">Gluconeogenesis</keyword>
<keyword evidence="5 10" id="KW-0547">Nucleotide-binding</keyword>
<comment type="catalytic activity">
    <reaction evidence="9 10">
        <text>oxaloacetate + ATP = phosphoenolpyruvate + ADP + CO2</text>
        <dbReference type="Rhea" id="RHEA:18617"/>
        <dbReference type="ChEBI" id="CHEBI:16452"/>
        <dbReference type="ChEBI" id="CHEBI:16526"/>
        <dbReference type="ChEBI" id="CHEBI:30616"/>
        <dbReference type="ChEBI" id="CHEBI:58702"/>
        <dbReference type="ChEBI" id="CHEBI:456216"/>
        <dbReference type="EC" id="4.1.1.49"/>
    </reaction>
</comment>
<dbReference type="NCBIfam" id="TIGR00224">
    <property type="entry name" value="pckA"/>
    <property type="match status" value="1"/>
</dbReference>
<dbReference type="EC" id="4.1.1.49" evidence="3 10"/>
<dbReference type="RefSeq" id="WP_258541167.1">
    <property type="nucleotide sequence ID" value="NZ_OU015584.1"/>
</dbReference>
<dbReference type="NCBIfam" id="NF006821">
    <property type="entry name" value="PRK09344.1-3"/>
    <property type="match status" value="1"/>
</dbReference>
<comment type="pathway">
    <text evidence="1 10">Carbohydrate biosynthesis; gluconeogenesis.</text>
</comment>
<feature type="binding site" evidence="10">
    <location>
        <position position="324"/>
    </location>
    <ligand>
        <name>substrate</name>
    </ligand>
</feature>
<comment type="caution">
    <text evidence="10">Lacks conserved residue(s) required for the propagation of feature annotation.</text>
</comment>
<comment type="similarity">
    <text evidence="2 10">Belongs to the phosphoenolpyruvate carboxykinase (ATP) family.</text>
</comment>
<dbReference type="GO" id="GO:0046872">
    <property type="term" value="F:metal ion binding"/>
    <property type="evidence" value="ECO:0007669"/>
    <property type="project" value="UniProtKB-KW"/>
</dbReference>
<dbReference type="PANTHER" id="PTHR30031:SF0">
    <property type="entry name" value="PHOSPHOENOLPYRUVATE CARBOXYKINASE (ATP)"/>
    <property type="match status" value="1"/>
</dbReference>
<dbReference type="InterPro" id="IPR008210">
    <property type="entry name" value="PEP_carboxykinase_N"/>
</dbReference>
<dbReference type="Gene3D" id="2.170.8.10">
    <property type="entry name" value="Phosphoenolpyruvate Carboxykinase, domain 2"/>
    <property type="match status" value="1"/>
</dbReference>
<dbReference type="NCBIfam" id="NF006820">
    <property type="entry name" value="PRK09344.1-2"/>
    <property type="match status" value="1"/>
</dbReference>
<feature type="binding site" evidence="10">
    <location>
        <position position="287"/>
    </location>
    <ligand>
        <name>ATP</name>
        <dbReference type="ChEBI" id="CHEBI:30616"/>
    </ligand>
</feature>
<dbReference type="GO" id="GO:0005829">
    <property type="term" value="C:cytosol"/>
    <property type="evidence" value="ECO:0007669"/>
    <property type="project" value="TreeGrafter"/>
</dbReference>
<feature type="binding site" evidence="10">
    <location>
        <position position="259"/>
    </location>
    <ligand>
        <name>Mn(2+)</name>
        <dbReference type="ChEBI" id="CHEBI:29035"/>
    </ligand>
</feature>
<dbReference type="AlphaFoldDB" id="A0A916NFV8"/>
<dbReference type="SUPFAM" id="SSF53795">
    <property type="entry name" value="PEP carboxykinase-like"/>
    <property type="match status" value="1"/>
</dbReference>
<protein>
    <recommendedName>
        <fullName evidence="3 10">Phosphoenolpyruvate carboxykinase (ATP)</fullName>
        <shortName evidence="10">PCK</shortName>
        <shortName evidence="10">PEP carboxykinase</shortName>
        <shortName evidence="10">PEPCK</shortName>
        <ecNumber evidence="3 10">4.1.1.49</ecNumber>
    </recommendedName>
</protein>
<dbReference type="Gene3D" id="3.90.228.20">
    <property type="match status" value="1"/>
</dbReference>
<keyword evidence="6 10" id="KW-0210">Decarboxylase</keyword>
<keyword evidence="10" id="KW-0464">Manganese</keyword>
<dbReference type="KEGG" id="ptan:CRYO30217_00946"/>
<dbReference type="InterPro" id="IPR013035">
    <property type="entry name" value="PEP_carboxykinase_C"/>
</dbReference>
<feature type="binding site" evidence="10">
    <location>
        <begin position="238"/>
        <end position="246"/>
    </location>
    <ligand>
        <name>ATP</name>
        <dbReference type="ChEBI" id="CHEBI:30616"/>
    </ligand>
</feature>
<evidence type="ECO:0000256" key="3">
    <source>
        <dbReference type="ARBA" id="ARBA00012363"/>
    </source>
</evidence>
<dbReference type="PIRSF" id="PIRSF006294">
    <property type="entry name" value="PEP_crbxkin"/>
    <property type="match status" value="1"/>
</dbReference>
<reference evidence="11" key="1">
    <citation type="submission" date="2021-04" db="EMBL/GenBank/DDBJ databases">
        <authorList>
            <person name="Rodrigo-Torres L."/>
            <person name="Arahal R. D."/>
            <person name="Lucena T."/>
        </authorList>
    </citation>
    <scope>NUCLEOTIDE SEQUENCE</scope>
    <source>
        <strain evidence="11">AS29M-1</strain>
    </source>
</reference>
<dbReference type="PANTHER" id="PTHR30031">
    <property type="entry name" value="PHOSPHOENOLPYRUVATE CARBOXYKINASE ATP"/>
    <property type="match status" value="1"/>
</dbReference>
<feature type="binding site" evidence="10">
    <location>
        <position position="222"/>
    </location>
    <ligand>
        <name>Mn(2+)</name>
        <dbReference type="ChEBI" id="CHEBI:29035"/>
    </ligand>
</feature>
<sequence length="537" mass="59191">MNEFGLKPSTSNLKELGLGNVANAFWNLSPAELVEETIINGMGVLADTGAIAVDTGEFTGRSPKDRFIVLDDKTRDAVWWGDINIKFEAENYKKLYGKITSYLQNKDVYVRDAYACADDRYRLNIRVINEFPWSNQFANNMFQRPTQEELKNFEPEWHIINAPGFYADPEEDGTRQHNFAIINFTDKKIIIGGTGYTGEIKKGIFSVLNFILPHEKDVLSMHCSANIGEGGDTAIFFGLSGTGKTTLSADPKRKLIGDDEHGWSGDSVFNFEGGCYAKCIDLSQEKEPQIWGAIKFGAILENINFYEGTSTVDFADCSKTQNTRVSYPIHHIDNIAEGSKGTAPKNIFFLTCDAYGVLPPISKLTKGQAMYHFISGYTAKVAGTEAGITEPTTVFSACFGAPFLPLHPTKYAEMLGSKVTEGNVNVWLINTGWSGGAYGVGSRMKLKYTRAMITAALEGKLDSVSYTNHEVFGLAMPDDCPDVPNEILHPKNTWADKAAYDETANSLAQKFVNNFEQFADNANEEILNAAPKVNATA</sequence>
<feature type="binding site" evidence="10">
    <location>
        <position position="449"/>
    </location>
    <ligand>
        <name>ATP</name>
        <dbReference type="ChEBI" id="CHEBI:30616"/>
    </ligand>
</feature>
<evidence type="ECO:0000256" key="8">
    <source>
        <dbReference type="ARBA" id="ARBA00023239"/>
    </source>
</evidence>
<evidence type="ECO:0000256" key="10">
    <source>
        <dbReference type="HAMAP-Rule" id="MF_00453"/>
    </source>
</evidence>
<keyword evidence="10" id="KW-0963">Cytoplasm</keyword>
<keyword evidence="12" id="KW-1185">Reference proteome</keyword>
<comment type="cofactor">
    <cofactor evidence="10">
        <name>Mn(2+)</name>
        <dbReference type="ChEBI" id="CHEBI:29035"/>
    </cofactor>
    <text evidence="10">Binds 1 Mn(2+) ion per subunit.</text>
</comment>
<evidence type="ECO:0000256" key="6">
    <source>
        <dbReference type="ARBA" id="ARBA00022793"/>
    </source>
</evidence>
<dbReference type="FunFam" id="2.170.8.10:FF:000001">
    <property type="entry name" value="Phosphoenolpyruvate carboxykinase (ATP)"/>
    <property type="match status" value="1"/>
</dbReference>
<feature type="binding site" evidence="10">
    <location>
        <position position="202"/>
    </location>
    <ligand>
        <name>ATP</name>
        <dbReference type="ChEBI" id="CHEBI:30616"/>
    </ligand>
</feature>
<dbReference type="HAMAP" id="MF_00453">
    <property type="entry name" value="PEPCK_ATP"/>
    <property type="match status" value="1"/>
</dbReference>
<dbReference type="GO" id="GO:0006094">
    <property type="term" value="P:gluconeogenesis"/>
    <property type="evidence" value="ECO:0007669"/>
    <property type="project" value="UniProtKB-UniRule"/>
</dbReference>
<evidence type="ECO:0000256" key="9">
    <source>
        <dbReference type="ARBA" id="ARBA00047371"/>
    </source>
</evidence>
<keyword evidence="8 10" id="KW-0456">Lyase</keyword>
<organism evidence="11 12">
    <name type="scientific">Parvicella tangerina</name>
    <dbReference type="NCBI Taxonomy" id="2829795"/>
    <lineage>
        <taxon>Bacteria</taxon>
        <taxon>Pseudomonadati</taxon>
        <taxon>Bacteroidota</taxon>
        <taxon>Flavobacteriia</taxon>
        <taxon>Flavobacteriales</taxon>
        <taxon>Parvicellaceae</taxon>
        <taxon>Parvicella</taxon>
    </lineage>
</organism>
<dbReference type="InterPro" id="IPR001272">
    <property type="entry name" value="PEP_carboxykinase_ATP"/>
</dbReference>
<dbReference type="GO" id="GO:0005524">
    <property type="term" value="F:ATP binding"/>
    <property type="evidence" value="ECO:0007669"/>
    <property type="project" value="UniProtKB-UniRule"/>
</dbReference>
<feature type="binding site" evidence="10">
    <location>
        <position position="61"/>
    </location>
    <ligand>
        <name>substrate</name>
    </ligand>
</feature>
<proteinExistence type="inferred from homology"/>
<dbReference type="EMBL" id="OU015584">
    <property type="protein sequence ID" value="CAG5079443.1"/>
    <property type="molecule type" value="Genomic_DNA"/>
</dbReference>
<evidence type="ECO:0000256" key="4">
    <source>
        <dbReference type="ARBA" id="ARBA00022432"/>
    </source>
</evidence>
<evidence type="ECO:0000313" key="11">
    <source>
        <dbReference type="EMBL" id="CAG5079443.1"/>
    </source>
</evidence>
<feature type="binding site" evidence="10">
    <location>
        <position position="202"/>
    </location>
    <ligand>
        <name>Mn(2+)</name>
        <dbReference type="ChEBI" id="CHEBI:29035"/>
    </ligand>
</feature>
<keyword evidence="10" id="KW-0479">Metal-binding</keyword>
<dbReference type="Gene3D" id="3.40.449.10">
    <property type="entry name" value="Phosphoenolpyruvate Carboxykinase, domain 1"/>
    <property type="match status" value="1"/>
</dbReference>
<accession>A0A916NFV8</accession>
<evidence type="ECO:0000256" key="2">
    <source>
        <dbReference type="ARBA" id="ARBA00006052"/>
    </source>
</evidence>
<keyword evidence="7 10" id="KW-0067">ATP-binding</keyword>
<dbReference type="CDD" id="cd00484">
    <property type="entry name" value="PEPCK_ATP"/>
    <property type="match status" value="1"/>
</dbReference>
<evidence type="ECO:0000256" key="7">
    <source>
        <dbReference type="ARBA" id="ARBA00022840"/>
    </source>
</evidence>
<feature type="binding site" evidence="10">
    <location>
        <position position="222"/>
    </location>
    <ligand>
        <name>ATP</name>
        <dbReference type="ChEBI" id="CHEBI:30616"/>
    </ligand>
</feature>
<feature type="binding site" evidence="10">
    <location>
        <position position="202"/>
    </location>
    <ligand>
        <name>substrate</name>
    </ligand>
</feature>
<comment type="function">
    <text evidence="10">Involved in the gluconeogenesis. Catalyzes the conversion of oxaloacetate (OAA) to phosphoenolpyruvate (PEP) through direct phosphoryl transfer between the nucleoside triphosphate and OAA.</text>
</comment>
<evidence type="ECO:0000313" key="12">
    <source>
        <dbReference type="Proteomes" id="UP000683507"/>
    </source>
</evidence>
<dbReference type="Proteomes" id="UP000683507">
    <property type="component" value="Chromosome"/>
</dbReference>
<feature type="binding site" evidence="10">
    <location>
        <position position="196"/>
    </location>
    <ligand>
        <name>substrate</name>
    </ligand>
</feature>
<evidence type="ECO:0000256" key="5">
    <source>
        <dbReference type="ARBA" id="ARBA00022741"/>
    </source>
</evidence>
<gene>
    <name evidence="10 11" type="primary">pckA</name>
    <name evidence="11" type="ORF">CRYO30217_00946</name>
</gene>
<dbReference type="Pfam" id="PF01293">
    <property type="entry name" value="PEPCK_ATP"/>
    <property type="match status" value="1"/>
</dbReference>
<feature type="binding site" evidence="10">
    <location>
        <position position="324"/>
    </location>
    <ligand>
        <name>ATP</name>
        <dbReference type="ChEBI" id="CHEBI:30616"/>
    </ligand>
</feature>
<name>A0A916NFV8_9FLAO</name>
<dbReference type="SUPFAM" id="SSF68923">
    <property type="entry name" value="PEP carboxykinase N-terminal domain"/>
    <property type="match status" value="1"/>
</dbReference>
<dbReference type="GO" id="GO:0004612">
    <property type="term" value="F:phosphoenolpyruvate carboxykinase (ATP) activity"/>
    <property type="evidence" value="ECO:0007669"/>
    <property type="project" value="UniProtKB-UniRule"/>
</dbReference>
<comment type="subcellular location">
    <subcellularLocation>
        <location evidence="10">Cytoplasm</location>
    </subcellularLocation>
</comment>